<name>A0ABT2HB10_9MICO</name>
<keyword evidence="3" id="KW-1185">Reference proteome</keyword>
<dbReference type="InterPro" id="IPR023614">
    <property type="entry name" value="Porin_dom_sf"/>
</dbReference>
<gene>
    <name evidence="2" type="ORF">N1032_25680</name>
</gene>
<accession>A0ABT2HB10</accession>
<evidence type="ECO:0000256" key="1">
    <source>
        <dbReference type="ARBA" id="ARBA00022729"/>
    </source>
</evidence>
<organism evidence="2 3">
    <name type="scientific">Herbiconiux daphne</name>
    <dbReference type="NCBI Taxonomy" id="2970914"/>
    <lineage>
        <taxon>Bacteria</taxon>
        <taxon>Bacillati</taxon>
        <taxon>Actinomycetota</taxon>
        <taxon>Actinomycetes</taxon>
        <taxon>Micrococcales</taxon>
        <taxon>Microbacteriaceae</taxon>
        <taxon>Herbiconiux</taxon>
    </lineage>
</organism>
<dbReference type="InterPro" id="IPR050298">
    <property type="entry name" value="Gram-neg_bact_OMP"/>
</dbReference>
<keyword evidence="1" id="KW-0732">Signal</keyword>
<dbReference type="PANTHER" id="PTHR34501">
    <property type="entry name" value="PROTEIN YDDL-RELATED"/>
    <property type="match status" value="1"/>
</dbReference>
<dbReference type="Gene3D" id="2.40.160.10">
    <property type="entry name" value="Porin"/>
    <property type="match status" value="1"/>
</dbReference>
<protein>
    <submittedName>
        <fullName evidence="2">Porin</fullName>
    </submittedName>
</protein>
<dbReference type="InterPro" id="IPR001702">
    <property type="entry name" value="Porin_Gram-ve"/>
</dbReference>
<reference evidence="2" key="1">
    <citation type="submission" date="2022-08" db="EMBL/GenBank/DDBJ databases">
        <authorList>
            <person name="Deng Y."/>
            <person name="Han X.-F."/>
            <person name="Zhang Y.-Q."/>
        </authorList>
    </citation>
    <scope>NUCLEOTIDE SEQUENCE</scope>
    <source>
        <strain evidence="2">CPCC 203386</strain>
    </source>
</reference>
<dbReference type="RefSeq" id="WP_259543437.1">
    <property type="nucleotide sequence ID" value="NZ_JANLCJ010000431.1"/>
</dbReference>
<sequence>DYTVTGQYKLETTQSLETGKHKDQGAAYGVSVVGNNINGSGVFAGATYANQKGATAGAADSNVYGVGAGWTNDRVYVAASSLVGKNVSGVKSFYDNEVIAQYNFENGITPSLGYVDSNDGGSRAKFVETGLTYAFNKNVSADIGYGIDVTGGDNNQVKTGLKYKF</sequence>
<comment type="caution">
    <text evidence="2">The sequence shown here is derived from an EMBL/GenBank/DDBJ whole genome shotgun (WGS) entry which is preliminary data.</text>
</comment>
<dbReference type="EMBL" id="JANLCJ010000431">
    <property type="protein sequence ID" value="MCS5737122.1"/>
    <property type="molecule type" value="Genomic_DNA"/>
</dbReference>
<evidence type="ECO:0000313" key="2">
    <source>
        <dbReference type="EMBL" id="MCS5737122.1"/>
    </source>
</evidence>
<evidence type="ECO:0000313" key="3">
    <source>
        <dbReference type="Proteomes" id="UP001165586"/>
    </source>
</evidence>
<dbReference type="Pfam" id="PF00267">
    <property type="entry name" value="Porin_1"/>
    <property type="match status" value="1"/>
</dbReference>
<feature type="non-terminal residue" evidence="2">
    <location>
        <position position="1"/>
    </location>
</feature>
<dbReference type="SUPFAM" id="SSF56935">
    <property type="entry name" value="Porins"/>
    <property type="match status" value="1"/>
</dbReference>
<dbReference type="PANTHER" id="PTHR34501:SF2">
    <property type="entry name" value="OUTER MEMBRANE PORIN F-RELATED"/>
    <property type="match status" value="1"/>
</dbReference>
<dbReference type="Proteomes" id="UP001165586">
    <property type="component" value="Unassembled WGS sequence"/>
</dbReference>
<proteinExistence type="predicted"/>